<feature type="domain" description="Large ribosomal subunit protein bL25 beta" evidence="8">
    <location>
        <begin position="114"/>
        <end position="198"/>
    </location>
</feature>
<name>A0A2M7BU07_9BACT</name>
<feature type="region of interest" description="Disordered" evidence="6">
    <location>
        <begin position="204"/>
        <end position="252"/>
    </location>
</feature>
<dbReference type="Proteomes" id="UP000229894">
    <property type="component" value="Unassembled WGS sequence"/>
</dbReference>
<dbReference type="InterPro" id="IPR020057">
    <property type="entry name" value="Ribosomal_bL25_b-dom"/>
</dbReference>
<dbReference type="PANTHER" id="PTHR33284">
    <property type="entry name" value="RIBOSOMAL PROTEIN L25/GLN-TRNA SYNTHETASE, ANTI-CODON-BINDING DOMAIN-CONTAINING PROTEIN"/>
    <property type="match status" value="1"/>
</dbReference>
<dbReference type="Pfam" id="PF14693">
    <property type="entry name" value="Ribosomal_TL5_C"/>
    <property type="match status" value="1"/>
</dbReference>
<dbReference type="AlphaFoldDB" id="A0A2M7BU07"/>
<dbReference type="Gene3D" id="2.40.240.10">
    <property type="entry name" value="Ribosomal Protein L25, Chain P"/>
    <property type="match status" value="1"/>
</dbReference>
<evidence type="ECO:0000256" key="1">
    <source>
        <dbReference type="ARBA" id="ARBA00022730"/>
    </source>
</evidence>
<dbReference type="HAMAP" id="MF_01334">
    <property type="entry name" value="Ribosomal_bL25_CTC"/>
    <property type="match status" value="1"/>
</dbReference>
<dbReference type="InterPro" id="IPR020056">
    <property type="entry name" value="Rbsml_bL25/Gln-tRNA_synth_N"/>
</dbReference>
<dbReference type="PANTHER" id="PTHR33284:SF1">
    <property type="entry name" value="RIBOSOMAL PROTEIN L25_GLN-TRNA SYNTHETASE, ANTI-CODON-BINDING DOMAIN-CONTAINING PROTEIN"/>
    <property type="match status" value="1"/>
</dbReference>
<proteinExistence type="inferred from homology"/>
<keyword evidence="2 5" id="KW-0694">RNA-binding</keyword>
<evidence type="ECO:0000256" key="2">
    <source>
        <dbReference type="ARBA" id="ARBA00022884"/>
    </source>
</evidence>
<keyword evidence="4 5" id="KW-0687">Ribonucleoprotein</keyword>
<dbReference type="GO" id="GO:0006412">
    <property type="term" value="P:translation"/>
    <property type="evidence" value="ECO:0007669"/>
    <property type="project" value="UniProtKB-UniRule"/>
</dbReference>
<dbReference type="GO" id="GO:0022625">
    <property type="term" value="C:cytosolic large ribosomal subunit"/>
    <property type="evidence" value="ECO:0007669"/>
    <property type="project" value="TreeGrafter"/>
</dbReference>
<reference evidence="10" key="1">
    <citation type="submission" date="2017-09" db="EMBL/GenBank/DDBJ databases">
        <title>Depth-based differentiation of microbial function through sediment-hosted aquifers and enrichment of novel symbionts in the deep terrestrial subsurface.</title>
        <authorList>
            <person name="Probst A.J."/>
            <person name="Ladd B."/>
            <person name="Jarett J.K."/>
            <person name="Geller-Mcgrath D.E."/>
            <person name="Sieber C.M.K."/>
            <person name="Emerson J.B."/>
            <person name="Anantharaman K."/>
            <person name="Thomas B.C."/>
            <person name="Malmstrom R."/>
            <person name="Stieglmeier M."/>
            <person name="Klingl A."/>
            <person name="Woyke T."/>
            <person name="Ryan C.M."/>
            <person name="Banfield J.F."/>
        </authorList>
    </citation>
    <scope>NUCLEOTIDE SEQUENCE [LARGE SCALE GENOMIC DNA]</scope>
</reference>
<evidence type="ECO:0000259" key="7">
    <source>
        <dbReference type="Pfam" id="PF01386"/>
    </source>
</evidence>
<dbReference type="InterPro" id="IPR020930">
    <property type="entry name" value="Ribosomal_uL5_bac-type"/>
</dbReference>
<dbReference type="InterPro" id="IPR029751">
    <property type="entry name" value="Ribosomal_L25_dom"/>
</dbReference>
<dbReference type="InterPro" id="IPR011035">
    <property type="entry name" value="Ribosomal_bL25/Gln-tRNA_synth"/>
</dbReference>
<dbReference type="SUPFAM" id="SSF50715">
    <property type="entry name" value="Ribosomal protein L25-like"/>
    <property type="match status" value="1"/>
</dbReference>
<dbReference type="CDD" id="cd00495">
    <property type="entry name" value="Ribosomal_L25_TL5_CTC"/>
    <property type="match status" value="1"/>
</dbReference>
<comment type="subunit">
    <text evidence="5">Part of the 50S ribosomal subunit; part of the 5S rRNA/L5/L18/L25 subcomplex. Contacts the 5S rRNA. Binds to the 5S rRNA independently of L5 and L18.</text>
</comment>
<protein>
    <recommendedName>
        <fullName evidence="5">Large ribosomal subunit protein bL25</fullName>
    </recommendedName>
    <alternativeName>
        <fullName evidence="5">General stress protein CTC</fullName>
    </alternativeName>
</protein>
<evidence type="ECO:0000313" key="10">
    <source>
        <dbReference type="Proteomes" id="UP000229894"/>
    </source>
</evidence>
<accession>A0A2M7BU07</accession>
<organism evidence="9 10">
    <name type="scientific">Candidatus Portnoybacteria bacterium CG03_land_8_20_14_0_80_41_10</name>
    <dbReference type="NCBI Taxonomy" id="1974808"/>
    <lineage>
        <taxon>Bacteria</taxon>
        <taxon>Candidatus Portnoyibacteriota</taxon>
    </lineage>
</organism>
<dbReference type="InterPro" id="IPR001021">
    <property type="entry name" value="Ribosomal_bL25_long"/>
</dbReference>
<keyword evidence="3 5" id="KW-0689">Ribosomal protein</keyword>
<dbReference type="GO" id="GO:0003735">
    <property type="term" value="F:structural constituent of ribosome"/>
    <property type="evidence" value="ECO:0007669"/>
    <property type="project" value="InterPro"/>
</dbReference>
<dbReference type="Gene3D" id="2.170.120.20">
    <property type="entry name" value="Ribosomal protein L25, beta domain"/>
    <property type="match status" value="1"/>
</dbReference>
<evidence type="ECO:0000256" key="6">
    <source>
        <dbReference type="SAM" id="MobiDB-lite"/>
    </source>
</evidence>
<feature type="domain" description="Large ribosomal subunit protein bL25 L25" evidence="7">
    <location>
        <begin position="4"/>
        <end position="105"/>
    </location>
</feature>
<gene>
    <name evidence="5" type="primary">rplY</name>
    <name evidence="5" type="synonym">ctc</name>
    <name evidence="9" type="ORF">COS49_02635</name>
</gene>
<comment type="caution">
    <text evidence="9">The sequence shown here is derived from an EMBL/GenBank/DDBJ whole genome shotgun (WGS) entry which is preliminary data.</text>
</comment>
<evidence type="ECO:0000313" key="9">
    <source>
        <dbReference type="EMBL" id="PIV10047.1"/>
    </source>
</evidence>
<comment type="function">
    <text evidence="5">This is one of the proteins that binds to the 5S RNA in the ribosome where it forms part of the central protuberance.</text>
</comment>
<sequence length="252" mass="27806">MLELSAKVRSVTGHHNEKIRKQGFVPAVLYGHKVKNLSLTVDAHQFEKVYQETGESALIKLKISGLQKKENSSKKRAVSGQKERVVLIYEVARQPVSGQPIHVDFYQVKMNEPIKIEVPLAFVGESAAVKALDGVLIKSIQSLEIEALPANLPHQIEVNISSLKTFDDNIHIKDLKLPIGVKTGARPDEVIASVIPPRTKAELDKLAEAPEEKIEEVGLAEKEKAEEEIGKETKKGTEEKETGPAEKESAKE</sequence>
<evidence type="ECO:0000256" key="3">
    <source>
        <dbReference type="ARBA" id="ARBA00022980"/>
    </source>
</evidence>
<dbReference type="EMBL" id="PEUX01000060">
    <property type="protein sequence ID" value="PIV10047.1"/>
    <property type="molecule type" value="Genomic_DNA"/>
</dbReference>
<comment type="similarity">
    <text evidence="5">Belongs to the bacterial ribosomal protein bL25 family. CTC subfamily.</text>
</comment>
<dbReference type="InterPro" id="IPR037121">
    <property type="entry name" value="Ribosomal_bL25_C"/>
</dbReference>
<evidence type="ECO:0000256" key="5">
    <source>
        <dbReference type="HAMAP-Rule" id="MF_01334"/>
    </source>
</evidence>
<dbReference type="GO" id="GO:0008097">
    <property type="term" value="F:5S rRNA binding"/>
    <property type="evidence" value="ECO:0007669"/>
    <property type="project" value="InterPro"/>
</dbReference>
<dbReference type="NCBIfam" id="TIGR00731">
    <property type="entry name" value="bL25_bact_ctc"/>
    <property type="match status" value="1"/>
</dbReference>
<evidence type="ECO:0000259" key="8">
    <source>
        <dbReference type="Pfam" id="PF14693"/>
    </source>
</evidence>
<dbReference type="Pfam" id="PF01386">
    <property type="entry name" value="Ribosomal_L25p"/>
    <property type="match status" value="1"/>
</dbReference>
<evidence type="ECO:0000256" key="4">
    <source>
        <dbReference type="ARBA" id="ARBA00023274"/>
    </source>
</evidence>
<keyword evidence="1 5" id="KW-0699">rRNA-binding</keyword>